<dbReference type="PANTHER" id="PTHR30576:SF8">
    <property type="entry name" value="UNDECAPRENYL-PHOSPHATE GALACTOSE PHOSPHOTRANSFERASE"/>
    <property type="match status" value="1"/>
</dbReference>
<evidence type="ECO:0000256" key="1">
    <source>
        <dbReference type="ARBA" id="ARBA00006464"/>
    </source>
</evidence>
<dbReference type="GO" id="GO:0016780">
    <property type="term" value="F:phosphotransferase activity, for other substituted phosphate groups"/>
    <property type="evidence" value="ECO:0007669"/>
    <property type="project" value="TreeGrafter"/>
</dbReference>
<dbReference type="RefSeq" id="WP_114919925.1">
    <property type="nucleotide sequence ID" value="NZ_CP031263.1"/>
</dbReference>
<comment type="similarity">
    <text evidence="1">Belongs to the bacterial sugar transferase family.</text>
</comment>
<evidence type="ECO:0000313" key="4">
    <source>
        <dbReference type="EMBL" id="AXH91728.1"/>
    </source>
</evidence>
<dbReference type="PANTHER" id="PTHR30576">
    <property type="entry name" value="COLANIC BIOSYNTHESIS UDP-GLUCOSE LIPID CARRIER TRANSFERASE"/>
    <property type="match status" value="1"/>
</dbReference>
<dbReference type="Pfam" id="PF02397">
    <property type="entry name" value="Bac_transf"/>
    <property type="match status" value="1"/>
</dbReference>
<evidence type="ECO:0000259" key="3">
    <source>
        <dbReference type="Pfam" id="PF02397"/>
    </source>
</evidence>
<feature type="transmembrane region" description="Helical" evidence="2">
    <location>
        <begin position="20"/>
        <end position="43"/>
    </location>
</feature>
<name>A0A6N3K0H5_9ACTN</name>
<dbReference type="InterPro" id="IPR003362">
    <property type="entry name" value="Bact_transf"/>
</dbReference>
<sequence length="213" mass="24334">MSPGRRTIELRLKRLVDITVALVVLVVTAPVVAVAALLVLAQFGSPVFFRQERTGRYERRIRVLKLRTMSDDRDAEGRLLPDGVRCRGVGRTLRRLSIDELPQMVNVLRGDLSLVGPRPLLLRYDPWYTDRERKRFEVRPGITGLAQVNGRNDLAWTERLELDVRYVLDWSLWLDLRILARTAGKVLRASGVAVDPSAQMLDLDQERRLTGVR</sequence>
<dbReference type="Proteomes" id="UP000253958">
    <property type="component" value="Chromosome"/>
</dbReference>
<dbReference type="EMBL" id="CP031263">
    <property type="protein sequence ID" value="AXH91728.1"/>
    <property type="molecule type" value="Genomic_DNA"/>
</dbReference>
<proteinExistence type="inferred from homology"/>
<organism evidence="4 5">
    <name type="scientific">Micromonospora aurantiaca</name>
    <name type="common">nom. illeg.</name>
    <dbReference type="NCBI Taxonomy" id="47850"/>
    <lineage>
        <taxon>Bacteria</taxon>
        <taxon>Bacillati</taxon>
        <taxon>Actinomycetota</taxon>
        <taxon>Actinomycetes</taxon>
        <taxon>Micromonosporales</taxon>
        <taxon>Micromonosporaceae</taxon>
        <taxon>Micromonospora</taxon>
    </lineage>
</organism>
<evidence type="ECO:0000313" key="5">
    <source>
        <dbReference type="Proteomes" id="UP000253958"/>
    </source>
</evidence>
<feature type="domain" description="Bacterial sugar transferase" evidence="3">
    <location>
        <begin position="13"/>
        <end position="187"/>
    </location>
</feature>
<evidence type="ECO:0000256" key="2">
    <source>
        <dbReference type="SAM" id="Phobius"/>
    </source>
</evidence>
<gene>
    <name evidence="4" type="ORF">DVH21_18400</name>
</gene>
<reference evidence="4 5" key="1">
    <citation type="submission" date="2018-07" db="EMBL/GenBank/DDBJ databases">
        <authorList>
            <person name="Ye Y."/>
        </authorList>
    </citation>
    <scope>NUCLEOTIDE SEQUENCE [LARGE SCALE GENOMIC DNA]</scope>
    <source>
        <strain evidence="5">H14(2018)</strain>
    </source>
</reference>
<reference evidence="4 5" key="2">
    <citation type="submission" date="2018-08" db="EMBL/GenBank/DDBJ databases">
        <title>Streptomyces kandeliansis sp. nov., an endophytic bacterium isolated from mangrove plant.</title>
        <authorList>
            <person name="Wang R."/>
        </authorList>
    </citation>
    <scope>NUCLEOTIDE SEQUENCE [LARGE SCALE GENOMIC DNA]</scope>
    <source>
        <strain evidence="5">H14(2018)</strain>
    </source>
</reference>
<keyword evidence="4" id="KW-0808">Transferase</keyword>
<dbReference type="AlphaFoldDB" id="A0A6N3K0H5"/>
<keyword evidence="2" id="KW-0472">Membrane</keyword>
<keyword evidence="2" id="KW-1133">Transmembrane helix</keyword>
<accession>A0A6N3K0H5</accession>
<protein>
    <submittedName>
        <fullName evidence="4">Sugar transferase</fullName>
    </submittedName>
</protein>
<keyword evidence="2" id="KW-0812">Transmembrane</keyword>